<dbReference type="RefSeq" id="WP_206657693.1">
    <property type="nucleotide sequence ID" value="NZ_CP071182.1"/>
</dbReference>
<dbReference type="AlphaFoldDB" id="A0A9X7W091"/>
<name>A0A9X7W091_9BACL</name>
<dbReference type="Proteomes" id="UP000663505">
    <property type="component" value="Chromosome"/>
</dbReference>
<evidence type="ECO:0000313" key="2">
    <source>
        <dbReference type="EMBL" id="QSO48358.1"/>
    </source>
</evidence>
<dbReference type="Pfam" id="PF20250">
    <property type="entry name" value="FapA_N"/>
    <property type="match status" value="1"/>
</dbReference>
<dbReference type="Pfam" id="PF03961">
    <property type="entry name" value="FapA"/>
    <property type="match status" value="2"/>
</dbReference>
<dbReference type="SUPFAM" id="SSF63848">
    <property type="entry name" value="Cell-division inhibitor MinC, C-terminal domain"/>
    <property type="match status" value="1"/>
</dbReference>
<protein>
    <submittedName>
        <fullName evidence="2">DUF342 domain-containing protein</fullName>
    </submittedName>
</protein>
<organism evidence="2 3">
    <name type="scientific">Alicyclobacillus mengziensis</name>
    <dbReference type="NCBI Taxonomy" id="2931921"/>
    <lineage>
        <taxon>Bacteria</taxon>
        <taxon>Bacillati</taxon>
        <taxon>Bacillota</taxon>
        <taxon>Bacilli</taxon>
        <taxon>Bacillales</taxon>
        <taxon>Alicyclobacillaceae</taxon>
        <taxon>Alicyclobacillus</taxon>
    </lineage>
</organism>
<proteinExistence type="predicted"/>
<dbReference type="EMBL" id="CP071182">
    <property type="protein sequence ID" value="QSO48358.1"/>
    <property type="molecule type" value="Genomic_DNA"/>
</dbReference>
<dbReference type="InterPro" id="IPR005646">
    <property type="entry name" value="FapA"/>
</dbReference>
<keyword evidence="3" id="KW-1185">Reference proteome</keyword>
<dbReference type="InterPro" id="IPR046866">
    <property type="entry name" value="FapA_N"/>
</dbReference>
<accession>A0A9X7W091</accession>
<reference evidence="2 3" key="1">
    <citation type="submission" date="2021-02" db="EMBL/GenBank/DDBJ databases">
        <title>Alicyclobacillus curvatus sp. nov. and Alicyclobacillus mengziensis sp. nov., two acidophilic bacteria isolated from acid mine drainage.</title>
        <authorList>
            <person name="Huang Y."/>
        </authorList>
    </citation>
    <scope>NUCLEOTIDE SEQUENCE [LARGE SCALE GENOMIC DNA]</scope>
    <source>
        <strain evidence="2 3">S30H14</strain>
    </source>
</reference>
<dbReference type="PANTHER" id="PTHR38032">
    <property type="entry name" value="POLYMERASE-RELATED"/>
    <property type="match status" value="1"/>
</dbReference>
<gene>
    <name evidence="2" type="ORF">JZ786_05050</name>
</gene>
<dbReference type="InterPro" id="IPR036145">
    <property type="entry name" value="MinC_C_sf"/>
</dbReference>
<dbReference type="KEGG" id="afx:JZ786_05050"/>
<dbReference type="InterPro" id="IPR046865">
    <property type="entry name" value="FapA_b_solenoid"/>
</dbReference>
<evidence type="ECO:0000259" key="1">
    <source>
        <dbReference type="Pfam" id="PF20250"/>
    </source>
</evidence>
<sequence length="610" mass="67353">MSFKSALKQLFLDDIFSRQKTIERESNLSVANLDSEIPSKPNINAVHGTVSISEGKVLVTDPKNDGSYATVIVPDNEMVRVFVNGERVQGEVVVTQSSEIDIKCSSVEPSVLHDVIVSDDALSVSVNVSVVIGAELCLKDSIPSRHLKLVVEETHLYPPPASPQVILDLLAKNGYSGTIDYPAVNRLCNVHGSQQEVVLRGIAPKPGRPSRLRLSASVVAEHAPVFCTVKYRRVSIGHTCAVLDPESTGMPGVNVYGLPILPSSPPKKLPNVGDGVIVVGDNIVAVREGRLTFRKHLIDVMPEMVFESDVSAVNGEIQFNGNITICGSIRKGATVRATGTVTVYGGIETSSVFSGQGVFVREGIHGSNVVSGHQQILYEDLTPLLNRMIPELKRFRDEYALMVVHAKKRFDARITIPKIPAILFEKRHQNLEKMFERFSHTYSNELGEIDKSYRELKELVETTWTCDRGYKVTQHDSEVILNKFMEFNEKIKFSQNQLPTVKATHVTSSTIRSVGNIIIERSCYSSTLESGNTVSVQKTLVGGFVTARKSIYVNELGNLSGVETSVRVTEPLGFIRVKLNHINTLFEIAGRRRRTYNTERDIRYGGVSHD</sequence>
<dbReference type="PANTHER" id="PTHR38032:SF1">
    <property type="entry name" value="RNA-BINDING PROTEIN KHPB N-TERMINAL DOMAIN-CONTAINING PROTEIN"/>
    <property type="match status" value="1"/>
</dbReference>
<dbReference type="GO" id="GO:0000902">
    <property type="term" value="P:cell morphogenesis"/>
    <property type="evidence" value="ECO:0007669"/>
    <property type="project" value="InterPro"/>
</dbReference>
<evidence type="ECO:0000313" key="3">
    <source>
        <dbReference type="Proteomes" id="UP000663505"/>
    </source>
</evidence>
<feature type="domain" description="Flagellar Assembly Protein A N-terminal region" evidence="1">
    <location>
        <begin position="117"/>
        <end position="295"/>
    </location>
</feature>